<gene>
    <name evidence="1" type="ORF">GTP45_12710</name>
</gene>
<comment type="caution">
    <text evidence="1">The sequence shown here is derived from an EMBL/GenBank/DDBJ whole genome shotgun (WGS) entry which is preliminary data.</text>
</comment>
<proteinExistence type="predicted"/>
<sequence>MDSTLMSIQLFETKIESAWIIENGKLVADVNGRRINNLIKSELDEVARSSDGWSVLYLDKKDGRYWELSYPDSGLHGGGAPCLVFISPDKVSEKYKISHT</sequence>
<evidence type="ECO:0000313" key="1">
    <source>
        <dbReference type="EMBL" id="MYM67690.1"/>
    </source>
</evidence>
<dbReference type="Proteomes" id="UP000450012">
    <property type="component" value="Unassembled WGS sequence"/>
</dbReference>
<evidence type="ECO:0000313" key="2">
    <source>
        <dbReference type="Proteomes" id="UP000450012"/>
    </source>
</evidence>
<dbReference type="RefSeq" id="WP_161014266.1">
    <property type="nucleotide sequence ID" value="NZ_WWCK01000004.1"/>
</dbReference>
<dbReference type="AlphaFoldDB" id="A0A7X4KC08"/>
<keyword evidence="2" id="KW-1185">Reference proteome</keyword>
<organism evidence="1 2">
    <name type="scientific">Duganella rivi</name>
    <dbReference type="NCBI Taxonomy" id="2666083"/>
    <lineage>
        <taxon>Bacteria</taxon>
        <taxon>Pseudomonadati</taxon>
        <taxon>Pseudomonadota</taxon>
        <taxon>Betaproteobacteria</taxon>
        <taxon>Burkholderiales</taxon>
        <taxon>Oxalobacteraceae</taxon>
        <taxon>Telluria group</taxon>
        <taxon>Duganella</taxon>
    </lineage>
</organism>
<protein>
    <submittedName>
        <fullName evidence="1">Uncharacterized protein</fullName>
    </submittedName>
</protein>
<accession>A0A7X4KC08</accession>
<reference evidence="1 2" key="1">
    <citation type="submission" date="2019-12" db="EMBL/GenBank/DDBJ databases">
        <title>Novel species isolated from a subtropical stream in China.</title>
        <authorList>
            <person name="Lu H."/>
        </authorList>
    </citation>
    <scope>NUCLEOTIDE SEQUENCE [LARGE SCALE GENOMIC DNA]</scope>
    <source>
        <strain evidence="1 2">FT55W</strain>
    </source>
</reference>
<dbReference type="InterPro" id="IPR028960">
    <property type="entry name" value="Imm27"/>
</dbReference>
<dbReference type="Pfam" id="PF15590">
    <property type="entry name" value="Imm27"/>
    <property type="match status" value="1"/>
</dbReference>
<name>A0A7X4KC08_9BURK</name>
<dbReference type="EMBL" id="WWCK01000004">
    <property type="protein sequence ID" value="MYM67690.1"/>
    <property type="molecule type" value="Genomic_DNA"/>
</dbReference>